<dbReference type="RefSeq" id="XP_013090459.2">
    <property type="nucleotide sequence ID" value="XM_013235005.2"/>
</dbReference>
<feature type="compositionally biased region" description="Polar residues" evidence="1">
    <location>
        <begin position="166"/>
        <end position="189"/>
    </location>
</feature>
<dbReference type="Proteomes" id="UP001165740">
    <property type="component" value="Chromosome 16"/>
</dbReference>
<feature type="region of interest" description="Disordered" evidence="1">
    <location>
        <begin position="1"/>
        <end position="25"/>
    </location>
</feature>
<reference evidence="3" key="1">
    <citation type="submission" date="2025-08" db="UniProtKB">
        <authorList>
            <consortium name="RefSeq"/>
        </authorList>
    </citation>
    <scope>IDENTIFICATION</scope>
</reference>
<proteinExistence type="predicted"/>
<gene>
    <name evidence="3" type="primary">LOC106074252</name>
</gene>
<protein>
    <submittedName>
        <fullName evidence="3">Uncharacterized protein LOC106074252</fullName>
    </submittedName>
</protein>
<evidence type="ECO:0000256" key="1">
    <source>
        <dbReference type="SAM" id="MobiDB-lite"/>
    </source>
</evidence>
<accession>A0A9U8EK49</accession>
<dbReference type="KEGG" id="bgt:106074252"/>
<organism evidence="2 3">
    <name type="scientific">Biomphalaria glabrata</name>
    <name type="common">Bloodfluke planorb</name>
    <name type="synonym">Freshwater snail</name>
    <dbReference type="NCBI Taxonomy" id="6526"/>
    <lineage>
        <taxon>Eukaryota</taxon>
        <taxon>Metazoa</taxon>
        <taxon>Spiralia</taxon>
        <taxon>Lophotrochozoa</taxon>
        <taxon>Mollusca</taxon>
        <taxon>Gastropoda</taxon>
        <taxon>Heterobranchia</taxon>
        <taxon>Euthyneura</taxon>
        <taxon>Panpulmonata</taxon>
        <taxon>Hygrophila</taxon>
        <taxon>Lymnaeoidea</taxon>
        <taxon>Planorbidae</taxon>
        <taxon>Biomphalaria</taxon>
    </lineage>
</organism>
<feature type="region of interest" description="Disordered" evidence="1">
    <location>
        <begin position="43"/>
        <end position="189"/>
    </location>
</feature>
<evidence type="ECO:0000313" key="2">
    <source>
        <dbReference type="Proteomes" id="UP001165740"/>
    </source>
</evidence>
<evidence type="ECO:0000313" key="3">
    <source>
        <dbReference type="RefSeq" id="XP_013090459.2"/>
    </source>
</evidence>
<keyword evidence="2" id="KW-1185">Reference proteome</keyword>
<dbReference type="GeneID" id="106074252"/>
<feature type="compositionally biased region" description="Basic and acidic residues" evidence="1">
    <location>
        <begin position="9"/>
        <end position="18"/>
    </location>
</feature>
<sequence length="189" mass="20985">MVLPDMCEAGDRDDDHDIPAGPNVPSLYQLNVHIRDSNLARPENANAGIIQEGLHEQESQEQEEEVQPLSQPPEEQQNNEEPVLYNDQEPVPHNDQEPEPQNDQETINSGRYLHILNDQTNTPVTASSDGEPFVVNIIPRKYESQRASGRDSDSKAAQGPGPNRDQVGSSEMSQLNGTQSRNSNESPRN</sequence>
<feature type="compositionally biased region" description="Polar residues" evidence="1">
    <location>
        <begin position="117"/>
        <end position="128"/>
    </location>
</feature>
<dbReference type="AlphaFoldDB" id="A0A9U8EK49"/>
<name>A0A9U8EK49_BIOGL</name>
<feature type="compositionally biased region" description="Low complexity" evidence="1">
    <location>
        <begin position="67"/>
        <end position="84"/>
    </location>
</feature>
<dbReference type="OrthoDB" id="1918246at2759"/>
<feature type="compositionally biased region" description="Basic and acidic residues" evidence="1">
    <location>
        <begin position="140"/>
        <end position="154"/>
    </location>
</feature>